<organism evidence="3 4">
    <name type="scientific">Phaeodactylum tricornutum (strain CCAP 1055/1)</name>
    <dbReference type="NCBI Taxonomy" id="556484"/>
    <lineage>
        <taxon>Eukaryota</taxon>
        <taxon>Sar</taxon>
        <taxon>Stramenopiles</taxon>
        <taxon>Ochrophyta</taxon>
        <taxon>Bacillariophyta</taxon>
        <taxon>Bacillariophyceae</taxon>
        <taxon>Bacillariophycidae</taxon>
        <taxon>Naviculales</taxon>
        <taxon>Phaeodactylaceae</taxon>
        <taxon>Phaeodactylum</taxon>
    </lineage>
</organism>
<dbReference type="PANTHER" id="PTHR46599:SF3">
    <property type="entry name" value="PIGGYBAC TRANSPOSABLE ELEMENT-DERIVED PROTEIN 4"/>
    <property type="match status" value="1"/>
</dbReference>
<evidence type="ECO:0000259" key="2">
    <source>
        <dbReference type="Pfam" id="PF13843"/>
    </source>
</evidence>
<accession>B7G2H8</accession>
<dbReference type="HOGENOM" id="CLU_278804_0_0_1"/>
<gene>
    <name evidence="3" type="ORF">PHATRDRAFT_37231</name>
</gene>
<dbReference type="GeneID" id="7202183"/>
<dbReference type="InterPro" id="IPR029526">
    <property type="entry name" value="PGBD"/>
</dbReference>
<feature type="domain" description="PiggyBac transposable element-derived protein" evidence="2">
    <location>
        <begin position="210"/>
        <end position="602"/>
    </location>
</feature>
<dbReference type="eggNOG" id="ENOG502S9I4">
    <property type="taxonomic scope" value="Eukaryota"/>
</dbReference>
<sequence length="737" mass="82302">MASQAATNTPKRTPSKVESLKTGAKCKAKAICVTNLKECSRRFGIFAKQMEVEGVVVLVKSTLNPTRNRRLNTVFARFDFGDGCTKEKTLHMKSIEIWSPLWTPPSPLETIPLVGTAIAANIPPISAQPPTDTLDSTLLGGATVAPALPPVVNSPDIPVVTKHGVDWYDDSEAILDPVASTPARKWSLTTPIGETLHPGSNEQKYMSRLDVFLLAFPPKALTSLCRNTNMALMLRGRQSTAFPELLKFFGVIILSTKFEFESRASLWSTIAPSKYISAPAFGKTGMSRDRFDNIWSCLRFGYQPTERPQAMSSEQYRWLLIDGFVEEFNKYMAEVFGPTEVICVDESISRWYGQGGHWINIGLPMYVAINRKPDNGCEIQCAACGKSGIMIRLRLVKTAEEEDRNVQEHDNGLLHGTIVLKELVYPWARNGRIVCADSYFASVGAAEEMRRIGLKFIGVVKTATKKFPLAYLQRLPFTSPNGARSGLVSRTEDGKPSMVACVWIDRERRYFISNAYGLTPGSPYIRKRWRQEDQAPNAPATQVTLEVPQPKVAEVYYNSCGKIDQHNRDRQDTLGVERKLVTHFWDKRVGLTIFSMIAVNSFRMYKELTYPKGGGETQKEFYGNLAEELIDNTLGQVNLRTPRAARTAAATASAINPSDGSPRMGTHAHLTPTKRKRKNSNHALQGNCKECMKKTKYCCSLCKDNPEKSKEQWICPTDKGKMCFSAHLQTVHEHYVC</sequence>
<evidence type="ECO:0000313" key="3">
    <source>
        <dbReference type="EMBL" id="EEC47305.1"/>
    </source>
</evidence>
<dbReference type="OrthoDB" id="43579at2759"/>
<dbReference type="Proteomes" id="UP000000759">
    <property type="component" value="Chromosome 12"/>
</dbReference>
<dbReference type="RefSeq" id="XP_002181382.1">
    <property type="nucleotide sequence ID" value="XM_002181346.1"/>
</dbReference>
<evidence type="ECO:0000256" key="1">
    <source>
        <dbReference type="SAM" id="MobiDB-lite"/>
    </source>
</evidence>
<dbReference type="InParanoid" id="B7G2H8"/>
<feature type="region of interest" description="Disordered" evidence="1">
    <location>
        <begin position="649"/>
        <end position="681"/>
    </location>
</feature>
<proteinExistence type="predicted"/>
<dbReference type="PaxDb" id="2850-Phatr37231"/>
<dbReference type="PANTHER" id="PTHR46599">
    <property type="entry name" value="PIGGYBAC TRANSPOSABLE ELEMENT-DERIVED PROTEIN 4"/>
    <property type="match status" value="1"/>
</dbReference>
<dbReference type="Pfam" id="PF13843">
    <property type="entry name" value="DDE_Tnp_1_7"/>
    <property type="match status" value="1"/>
</dbReference>
<reference evidence="3 4" key="1">
    <citation type="journal article" date="2008" name="Nature">
        <title>The Phaeodactylum genome reveals the evolutionary history of diatom genomes.</title>
        <authorList>
            <person name="Bowler C."/>
            <person name="Allen A.E."/>
            <person name="Badger J.H."/>
            <person name="Grimwood J."/>
            <person name="Jabbari K."/>
            <person name="Kuo A."/>
            <person name="Maheswari U."/>
            <person name="Martens C."/>
            <person name="Maumus F."/>
            <person name="Otillar R.P."/>
            <person name="Rayko E."/>
            <person name="Salamov A."/>
            <person name="Vandepoele K."/>
            <person name="Beszteri B."/>
            <person name="Gruber A."/>
            <person name="Heijde M."/>
            <person name="Katinka M."/>
            <person name="Mock T."/>
            <person name="Valentin K."/>
            <person name="Verret F."/>
            <person name="Berges J.A."/>
            <person name="Brownlee C."/>
            <person name="Cadoret J.P."/>
            <person name="Chiovitti A."/>
            <person name="Choi C.J."/>
            <person name="Coesel S."/>
            <person name="De Martino A."/>
            <person name="Detter J.C."/>
            <person name="Durkin C."/>
            <person name="Falciatore A."/>
            <person name="Fournet J."/>
            <person name="Haruta M."/>
            <person name="Huysman M.J."/>
            <person name="Jenkins B.D."/>
            <person name="Jiroutova K."/>
            <person name="Jorgensen R.E."/>
            <person name="Joubert Y."/>
            <person name="Kaplan A."/>
            <person name="Kroger N."/>
            <person name="Kroth P.G."/>
            <person name="La Roche J."/>
            <person name="Lindquist E."/>
            <person name="Lommer M."/>
            <person name="Martin-Jezequel V."/>
            <person name="Lopez P.J."/>
            <person name="Lucas S."/>
            <person name="Mangogna M."/>
            <person name="McGinnis K."/>
            <person name="Medlin L.K."/>
            <person name="Montsant A."/>
            <person name="Oudot-Le Secq M.P."/>
            <person name="Napoli C."/>
            <person name="Obornik M."/>
            <person name="Parker M.S."/>
            <person name="Petit J.L."/>
            <person name="Porcel B.M."/>
            <person name="Poulsen N."/>
            <person name="Robison M."/>
            <person name="Rychlewski L."/>
            <person name="Rynearson T.A."/>
            <person name="Schmutz J."/>
            <person name="Shapiro H."/>
            <person name="Siaut M."/>
            <person name="Stanley M."/>
            <person name="Sussman M.R."/>
            <person name="Taylor A.R."/>
            <person name="Vardi A."/>
            <person name="von Dassow P."/>
            <person name="Vyverman W."/>
            <person name="Willis A."/>
            <person name="Wyrwicz L.S."/>
            <person name="Rokhsar D.S."/>
            <person name="Weissenbach J."/>
            <person name="Armbrust E.V."/>
            <person name="Green B.R."/>
            <person name="Van de Peer Y."/>
            <person name="Grigoriev I.V."/>
        </authorList>
    </citation>
    <scope>NUCLEOTIDE SEQUENCE [LARGE SCALE GENOMIC DNA]</scope>
    <source>
        <strain evidence="3 4">CCAP 1055/1</strain>
    </source>
</reference>
<reference evidence="4" key="2">
    <citation type="submission" date="2008-08" db="EMBL/GenBank/DDBJ databases">
        <authorList>
            <consortium name="Diatom Consortium"/>
            <person name="Grigoriev I."/>
            <person name="Grimwood J."/>
            <person name="Kuo A."/>
            <person name="Otillar R.P."/>
            <person name="Salamov A."/>
            <person name="Detter J.C."/>
            <person name="Lindquist E."/>
            <person name="Shapiro H."/>
            <person name="Lucas S."/>
            <person name="Glavina del Rio T."/>
            <person name="Pitluck S."/>
            <person name="Rokhsar D."/>
            <person name="Bowler C."/>
        </authorList>
    </citation>
    <scope>GENOME REANNOTATION</scope>
    <source>
        <strain evidence="4">CCAP 1055/1</strain>
    </source>
</reference>
<keyword evidence="4" id="KW-1185">Reference proteome</keyword>
<name>B7G2H8_PHATC</name>
<dbReference type="AlphaFoldDB" id="B7G2H8"/>
<dbReference type="EMBL" id="CM000614">
    <property type="protein sequence ID" value="EEC47305.1"/>
    <property type="molecule type" value="Genomic_DNA"/>
</dbReference>
<evidence type="ECO:0000313" key="4">
    <source>
        <dbReference type="Proteomes" id="UP000000759"/>
    </source>
</evidence>
<dbReference type="KEGG" id="pti:PHATRDRAFT_37231"/>
<protein>
    <recommendedName>
        <fullName evidence="2">PiggyBac transposable element-derived protein domain-containing protein</fullName>
    </recommendedName>
</protein>